<dbReference type="InterPro" id="IPR036291">
    <property type="entry name" value="NAD(P)-bd_dom_sf"/>
</dbReference>
<accession>A0A8K0RCY4</accession>
<dbReference type="GO" id="GO:0005737">
    <property type="term" value="C:cytoplasm"/>
    <property type="evidence" value="ECO:0007669"/>
    <property type="project" value="TreeGrafter"/>
</dbReference>
<evidence type="ECO:0000313" key="1">
    <source>
        <dbReference type="EMBL" id="KAH7091321.1"/>
    </source>
</evidence>
<dbReference type="Proteomes" id="UP000813461">
    <property type="component" value="Unassembled WGS sequence"/>
</dbReference>
<organism evidence="1 2">
    <name type="scientific">Paraphoma chrysanthemicola</name>
    <dbReference type="NCBI Taxonomy" id="798071"/>
    <lineage>
        <taxon>Eukaryota</taxon>
        <taxon>Fungi</taxon>
        <taxon>Dikarya</taxon>
        <taxon>Ascomycota</taxon>
        <taxon>Pezizomycotina</taxon>
        <taxon>Dothideomycetes</taxon>
        <taxon>Pleosporomycetidae</taxon>
        <taxon>Pleosporales</taxon>
        <taxon>Pleosporineae</taxon>
        <taxon>Phaeosphaeriaceae</taxon>
        <taxon>Paraphoma</taxon>
    </lineage>
</organism>
<sequence>MPGTRVLLTGADGLIGSHILAQLLSYQTVSVRAVVRSRGAVAALRQQYSHALSTSLDICLVPRQDFSLPGDSDIVFGNSIDPFAIVVHTLTANSTNEADCLAKFINLETDRALSLLSLIQVAAPTVSRVVIVTSLAPFARWLVGPGTSNNPAQVHAGATTIDTGYVLAASQASDNIVYDAIAHWPRKYGARFDVTYFTAPNVYGPTVLPLETSMDLSEGNRRIWDICSNDSSSRTDTSPYGIDPFLDVRDLATSVVRAVFIHEAANQRFVLAAGIMPSGAEIAKHIVSHFPQLVGRIRTSGIERRQYQATEASLESFNTYLVSSILRINQLRTVEVTICDTTQQMLDLQQRKTWKSVIES</sequence>
<name>A0A8K0RCY4_9PLEO</name>
<evidence type="ECO:0000313" key="2">
    <source>
        <dbReference type="Proteomes" id="UP000813461"/>
    </source>
</evidence>
<dbReference type="PANTHER" id="PTHR48079:SF9">
    <property type="entry name" value="PUTATIVE-RELATED"/>
    <property type="match status" value="1"/>
</dbReference>
<dbReference type="InterPro" id="IPR051783">
    <property type="entry name" value="NAD(P)-dependent_oxidoreduct"/>
</dbReference>
<proteinExistence type="predicted"/>
<reference evidence="1" key="1">
    <citation type="journal article" date="2021" name="Nat. Commun.">
        <title>Genetic determinants of endophytism in the Arabidopsis root mycobiome.</title>
        <authorList>
            <person name="Mesny F."/>
            <person name="Miyauchi S."/>
            <person name="Thiergart T."/>
            <person name="Pickel B."/>
            <person name="Atanasova L."/>
            <person name="Karlsson M."/>
            <person name="Huettel B."/>
            <person name="Barry K.W."/>
            <person name="Haridas S."/>
            <person name="Chen C."/>
            <person name="Bauer D."/>
            <person name="Andreopoulos W."/>
            <person name="Pangilinan J."/>
            <person name="LaButti K."/>
            <person name="Riley R."/>
            <person name="Lipzen A."/>
            <person name="Clum A."/>
            <person name="Drula E."/>
            <person name="Henrissat B."/>
            <person name="Kohler A."/>
            <person name="Grigoriev I.V."/>
            <person name="Martin F.M."/>
            <person name="Hacquard S."/>
        </authorList>
    </citation>
    <scope>NUCLEOTIDE SEQUENCE</scope>
    <source>
        <strain evidence="1">MPI-SDFR-AT-0120</strain>
    </source>
</reference>
<comment type="caution">
    <text evidence="1">The sequence shown here is derived from an EMBL/GenBank/DDBJ whole genome shotgun (WGS) entry which is preliminary data.</text>
</comment>
<gene>
    <name evidence="1" type="ORF">FB567DRAFT_546059</name>
</gene>
<dbReference type="PANTHER" id="PTHR48079">
    <property type="entry name" value="PROTEIN YEEZ"/>
    <property type="match status" value="1"/>
</dbReference>
<dbReference type="SUPFAM" id="SSF51735">
    <property type="entry name" value="NAD(P)-binding Rossmann-fold domains"/>
    <property type="match status" value="1"/>
</dbReference>
<dbReference type="Gene3D" id="3.40.50.720">
    <property type="entry name" value="NAD(P)-binding Rossmann-like Domain"/>
    <property type="match status" value="1"/>
</dbReference>
<protein>
    <recommendedName>
        <fullName evidence="3">NAD-dependent epimerase/dehydratase domain-containing protein</fullName>
    </recommendedName>
</protein>
<keyword evidence="2" id="KW-1185">Reference proteome</keyword>
<dbReference type="EMBL" id="JAGMVJ010000004">
    <property type="protein sequence ID" value="KAH7091321.1"/>
    <property type="molecule type" value="Genomic_DNA"/>
</dbReference>
<dbReference type="GO" id="GO:0004029">
    <property type="term" value="F:aldehyde dehydrogenase (NAD+) activity"/>
    <property type="evidence" value="ECO:0007669"/>
    <property type="project" value="TreeGrafter"/>
</dbReference>
<dbReference type="AlphaFoldDB" id="A0A8K0RCY4"/>
<dbReference type="OrthoDB" id="2735536at2759"/>
<evidence type="ECO:0008006" key="3">
    <source>
        <dbReference type="Google" id="ProtNLM"/>
    </source>
</evidence>